<sequence>MGVRGSFIVVRDKGLTPEMHNRAVLPATATQENKIRVDVSQVWFFTYRYAYSKYPLDLGDAHTRLATRLLQLGAKEELFLLFGNLLSASLYLRLCMLGSVPVEVDKSLSEATFTANHVAPLLNASLKADGDAAFQPLPRGPLHLVMLTVETLAPTPATSFSALAIAQLFAGDEETLDGKHKESVCEELYYKESERNVRNKNEREQMDDFTISEKMGQEKSELMLCVTPLYHPPVPPDTESEPEMARNPKLEKRRLDQHEGLLWGPPNKLHGESEGDIVLIPLSQIESTVVTPFRRRYIASTSATASASSPLSQLEPLNFRAALFRTGAAFFTTRFPLLA</sequence>
<protein>
    <submittedName>
        <fullName evidence="1">Uncharacterized protein</fullName>
    </submittedName>
</protein>
<name>A0A9P6N6S1_9FUNG</name>
<dbReference type="EMBL" id="JAAAID010000021">
    <property type="protein sequence ID" value="KAG0024355.1"/>
    <property type="molecule type" value="Genomic_DNA"/>
</dbReference>
<comment type="caution">
    <text evidence="1">The sequence shown here is derived from an EMBL/GenBank/DDBJ whole genome shotgun (WGS) entry which is preliminary data.</text>
</comment>
<keyword evidence="2" id="KW-1185">Reference proteome</keyword>
<organism evidence="1 2">
    <name type="scientific">Entomortierella chlamydospora</name>
    <dbReference type="NCBI Taxonomy" id="101097"/>
    <lineage>
        <taxon>Eukaryota</taxon>
        <taxon>Fungi</taxon>
        <taxon>Fungi incertae sedis</taxon>
        <taxon>Mucoromycota</taxon>
        <taxon>Mortierellomycotina</taxon>
        <taxon>Mortierellomycetes</taxon>
        <taxon>Mortierellales</taxon>
        <taxon>Mortierellaceae</taxon>
        <taxon>Entomortierella</taxon>
    </lineage>
</organism>
<proteinExistence type="predicted"/>
<accession>A0A9P6N6S1</accession>
<evidence type="ECO:0000313" key="1">
    <source>
        <dbReference type="EMBL" id="KAG0024355.1"/>
    </source>
</evidence>
<reference evidence="1" key="1">
    <citation type="journal article" date="2020" name="Fungal Divers.">
        <title>Resolving the Mortierellaceae phylogeny through synthesis of multi-gene phylogenetics and phylogenomics.</title>
        <authorList>
            <person name="Vandepol N."/>
            <person name="Liber J."/>
            <person name="Desiro A."/>
            <person name="Na H."/>
            <person name="Kennedy M."/>
            <person name="Barry K."/>
            <person name="Grigoriev I.V."/>
            <person name="Miller A.N."/>
            <person name="O'Donnell K."/>
            <person name="Stajich J.E."/>
            <person name="Bonito G."/>
        </authorList>
    </citation>
    <scope>NUCLEOTIDE SEQUENCE</scope>
    <source>
        <strain evidence="1">NRRL 2769</strain>
    </source>
</reference>
<evidence type="ECO:0000313" key="2">
    <source>
        <dbReference type="Proteomes" id="UP000703661"/>
    </source>
</evidence>
<gene>
    <name evidence="1" type="ORF">BGZ80_004021</name>
</gene>
<dbReference type="Proteomes" id="UP000703661">
    <property type="component" value="Unassembled WGS sequence"/>
</dbReference>
<dbReference type="AlphaFoldDB" id="A0A9P6N6S1"/>